<evidence type="ECO:0000313" key="2">
    <source>
        <dbReference type="EMBL" id="KAF0903803.1"/>
    </source>
</evidence>
<dbReference type="Pfam" id="PF03446">
    <property type="entry name" value="NAD_binding_2"/>
    <property type="match status" value="1"/>
</dbReference>
<dbReference type="SUPFAM" id="SSF51735">
    <property type="entry name" value="NAD(P)-binding Rossmann-fold domains"/>
    <property type="match status" value="1"/>
</dbReference>
<keyword evidence="3" id="KW-1185">Reference proteome</keyword>
<proteinExistence type="predicted"/>
<dbReference type="GO" id="GO:0050661">
    <property type="term" value="F:NADP binding"/>
    <property type="evidence" value="ECO:0007669"/>
    <property type="project" value="InterPro"/>
</dbReference>
<organism evidence="2 3">
    <name type="scientific">Oryza meyeriana var. granulata</name>
    <dbReference type="NCBI Taxonomy" id="110450"/>
    <lineage>
        <taxon>Eukaryota</taxon>
        <taxon>Viridiplantae</taxon>
        <taxon>Streptophyta</taxon>
        <taxon>Embryophyta</taxon>
        <taxon>Tracheophyta</taxon>
        <taxon>Spermatophyta</taxon>
        <taxon>Magnoliopsida</taxon>
        <taxon>Liliopsida</taxon>
        <taxon>Poales</taxon>
        <taxon>Poaceae</taxon>
        <taxon>BOP clade</taxon>
        <taxon>Oryzoideae</taxon>
        <taxon>Oryzeae</taxon>
        <taxon>Oryzinae</taxon>
        <taxon>Oryza</taxon>
        <taxon>Oryza meyeriana</taxon>
    </lineage>
</organism>
<dbReference type="OrthoDB" id="434986at2759"/>
<dbReference type="AlphaFoldDB" id="A0A6G1CW97"/>
<evidence type="ECO:0000313" key="3">
    <source>
        <dbReference type="Proteomes" id="UP000479710"/>
    </source>
</evidence>
<gene>
    <name evidence="2" type="ORF">E2562_029908</name>
</gene>
<dbReference type="InterPro" id="IPR006115">
    <property type="entry name" value="6PGDH_NADP-bd"/>
</dbReference>
<evidence type="ECO:0000259" key="1">
    <source>
        <dbReference type="Pfam" id="PF03446"/>
    </source>
</evidence>
<dbReference type="InterPro" id="IPR006183">
    <property type="entry name" value="Pgluconate_DH"/>
</dbReference>
<comment type="caution">
    <text evidence="2">The sequence shown here is derived from an EMBL/GenBank/DDBJ whole genome shotgun (WGS) entry which is preliminary data.</text>
</comment>
<reference evidence="2 3" key="1">
    <citation type="submission" date="2019-11" db="EMBL/GenBank/DDBJ databases">
        <title>Whole genome sequence of Oryza granulata.</title>
        <authorList>
            <person name="Li W."/>
        </authorList>
    </citation>
    <scope>NUCLEOTIDE SEQUENCE [LARGE SCALE GENOMIC DNA]</scope>
    <source>
        <strain evidence="3">cv. Menghai</strain>
        <tissue evidence="2">Leaf</tissue>
    </source>
</reference>
<dbReference type="PRINTS" id="PR00076">
    <property type="entry name" value="6PGDHDRGNASE"/>
</dbReference>
<name>A0A6G1CW97_9ORYZ</name>
<accession>A0A6G1CW97</accession>
<feature type="domain" description="6-phosphogluconate dehydrogenase NADP-binding" evidence="1">
    <location>
        <begin position="20"/>
        <end position="122"/>
    </location>
</feature>
<dbReference type="EMBL" id="SPHZ02000008">
    <property type="protein sequence ID" value="KAF0903803.1"/>
    <property type="molecule type" value="Genomic_DNA"/>
</dbReference>
<dbReference type="GO" id="GO:0004616">
    <property type="term" value="F:phosphogluconate dehydrogenase (decarboxylating) activity"/>
    <property type="evidence" value="ECO:0007669"/>
    <property type="project" value="InterPro"/>
</dbReference>
<sequence>MASPAPAPPAAAAGTTPPLRIGLAGLTSMGQNLALNIAEKGFPISVYNRTAAKVDATVSRAAKEGALPVLGHRYPRAFVLSLVRPHTVVLLVQAGRAVDATIDALVPYLDARDAIVDSGNEWY</sequence>
<dbReference type="Proteomes" id="UP000479710">
    <property type="component" value="Unassembled WGS sequence"/>
</dbReference>
<dbReference type="Gene3D" id="3.40.50.720">
    <property type="entry name" value="NAD(P)-binding Rossmann-like Domain"/>
    <property type="match status" value="1"/>
</dbReference>
<protein>
    <recommendedName>
        <fullName evidence="1">6-phosphogluconate dehydrogenase NADP-binding domain-containing protein</fullName>
    </recommendedName>
</protein>
<dbReference type="PANTHER" id="PTHR11811">
    <property type="entry name" value="6-PHOSPHOGLUCONATE DEHYDROGENASE"/>
    <property type="match status" value="1"/>
</dbReference>
<dbReference type="InterPro" id="IPR036291">
    <property type="entry name" value="NAD(P)-bd_dom_sf"/>
</dbReference>